<gene>
    <name evidence="2" type="ORF">JKL49_12810</name>
</gene>
<organism evidence="2 3">
    <name type="scientific">Phenylobacterium glaciei</name>
    <dbReference type="NCBI Taxonomy" id="2803784"/>
    <lineage>
        <taxon>Bacteria</taxon>
        <taxon>Pseudomonadati</taxon>
        <taxon>Pseudomonadota</taxon>
        <taxon>Alphaproteobacteria</taxon>
        <taxon>Caulobacterales</taxon>
        <taxon>Caulobacteraceae</taxon>
        <taxon>Phenylobacterium</taxon>
    </lineage>
</organism>
<dbReference type="AlphaFoldDB" id="A0A941D0Z2"/>
<keyword evidence="3" id="KW-1185">Reference proteome</keyword>
<evidence type="ECO:0000313" key="2">
    <source>
        <dbReference type="EMBL" id="MBR7620270.1"/>
    </source>
</evidence>
<name>A0A941D0Z2_9CAUL</name>
<protein>
    <submittedName>
        <fullName evidence="2">Uncharacterized protein</fullName>
    </submittedName>
</protein>
<reference evidence="2" key="1">
    <citation type="submission" date="2021-04" db="EMBL/GenBank/DDBJ databases">
        <title>Draft genome assembly of strain Phenylobacterium sp. 20VBR1 using MiniION and Illumina platforms.</title>
        <authorList>
            <person name="Thomas F.A."/>
            <person name="Krishnan K.P."/>
            <person name="Sinha R.K."/>
        </authorList>
    </citation>
    <scope>NUCLEOTIDE SEQUENCE</scope>
    <source>
        <strain evidence="2">20VBR1</strain>
    </source>
</reference>
<comment type="caution">
    <text evidence="2">The sequence shown here is derived from an EMBL/GenBank/DDBJ whole genome shotgun (WGS) entry which is preliminary data.</text>
</comment>
<dbReference type="RefSeq" id="WP_215340987.1">
    <property type="nucleotide sequence ID" value="NZ_JAGSGD010000001.1"/>
</dbReference>
<accession>A0A941D0Z2</accession>
<dbReference type="EMBL" id="JAGSGD010000001">
    <property type="protein sequence ID" value="MBR7620270.1"/>
    <property type="molecule type" value="Genomic_DNA"/>
</dbReference>
<dbReference type="Proteomes" id="UP000622580">
    <property type="component" value="Unassembled WGS sequence"/>
</dbReference>
<evidence type="ECO:0000313" key="3">
    <source>
        <dbReference type="Proteomes" id="UP000622580"/>
    </source>
</evidence>
<sequence length="57" mass="5964">MPARDPNAAKTRDEDMKPTSPPRPATEPPGAKDSSRNAKTLTNPATGEPESGPPRPA</sequence>
<proteinExistence type="predicted"/>
<feature type="region of interest" description="Disordered" evidence="1">
    <location>
        <begin position="1"/>
        <end position="57"/>
    </location>
</feature>
<evidence type="ECO:0000256" key="1">
    <source>
        <dbReference type="SAM" id="MobiDB-lite"/>
    </source>
</evidence>